<dbReference type="EMBL" id="NSIT01000117">
    <property type="protein sequence ID" value="PJE78897.1"/>
    <property type="molecule type" value="Genomic_DNA"/>
</dbReference>
<accession>A0A2H9T6N9</accession>
<reference evidence="1" key="1">
    <citation type="journal article" date="2017" name="Appl. Environ. Microbiol.">
        <title>Molecular characterization of an Endozoicomonas-like organism causing infection in king scallop Pecten maximus L.</title>
        <authorList>
            <person name="Cano I."/>
            <person name="van Aerle R."/>
            <person name="Ross S."/>
            <person name="Verner-Jeffreys D.W."/>
            <person name="Paley R.K."/>
            <person name="Rimmer G."/>
            <person name="Ryder D."/>
            <person name="Hooper P."/>
            <person name="Stone D."/>
            <person name="Feist S.W."/>
        </authorList>
    </citation>
    <scope>NUCLEOTIDE SEQUENCE</scope>
</reference>
<evidence type="ECO:0000313" key="1">
    <source>
        <dbReference type="EMBL" id="PJE78897.1"/>
    </source>
</evidence>
<name>A0A2H9T6N9_9ZZZZ</name>
<protein>
    <submittedName>
        <fullName evidence="1">Uncharacterized protein</fullName>
    </submittedName>
</protein>
<organism evidence="1">
    <name type="scientific">invertebrate metagenome</name>
    <dbReference type="NCBI Taxonomy" id="1711999"/>
    <lineage>
        <taxon>unclassified sequences</taxon>
        <taxon>metagenomes</taxon>
        <taxon>organismal metagenomes</taxon>
    </lineage>
</organism>
<sequence>MFFIMYQKEILKISKKITTSYDRKHMPFMATLFINISLSVLCYSFSLNMYAGCNSSHMSSGHEEPLPQKKYLFRSPKNLKIPSQTELYPFSPPDTDTSSTNNICYELITLFNSSIPNIYLERKYSMSPHHQQSCFCLTQAFKQEWNPISSNFSFAKINKEDHHKELNSYLGKYWISLGDNLNHIFYRLIANGLYYFIHDPENLLTNHNFTTDDTSVVHINIGSLPIDEASWTNLIRIIKQIQKGPIRIGFIDAVDWDYNNTITAQLLILPSKPASWNPWFNQLITLYTSKESQSSKHSVDEIEPLIETPAVTIPQDLWEFPTALYLKINSNNQLVCHRIRGLNRGKNNPFELVIDSMPFNMEQQENHTYTSFPKFYTEK</sequence>
<comment type="caution">
    <text evidence="1">The sequence shown here is derived from an EMBL/GenBank/DDBJ whole genome shotgun (WGS) entry which is preliminary data.</text>
</comment>
<dbReference type="AlphaFoldDB" id="A0A2H9T6N9"/>
<proteinExistence type="predicted"/>
<gene>
    <name evidence="1" type="ORF">CI610_02144</name>
</gene>